<dbReference type="PRINTS" id="PR00113">
    <property type="entry name" value="ALKPHPHTASE"/>
</dbReference>
<proteinExistence type="inferred from homology"/>
<evidence type="ECO:0000256" key="3">
    <source>
        <dbReference type="PIRSR" id="PIRSR601952-2"/>
    </source>
</evidence>
<keyword evidence="1" id="KW-0597">Phosphoprotein</keyword>
<evidence type="ECO:0000256" key="2">
    <source>
        <dbReference type="PIRSR" id="PIRSR601952-1"/>
    </source>
</evidence>
<dbReference type="PANTHER" id="PTHR11596">
    <property type="entry name" value="ALKALINE PHOSPHATASE"/>
    <property type="match status" value="1"/>
</dbReference>
<feature type="binding site" evidence="3">
    <location>
        <position position="386"/>
    </location>
    <ligand>
        <name>Zn(2+)</name>
        <dbReference type="ChEBI" id="CHEBI:29105"/>
        <label>2</label>
    </ligand>
</feature>
<evidence type="ECO:0000313" key="5">
    <source>
        <dbReference type="EMBL" id="EDP21885.1"/>
    </source>
</evidence>
<dbReference type="AlphaFoldDB" id="A8SA09"/>
<dbReference type="EMBL" id="ABED02000024">
    <property type="protein sequence ID" value="EDP21885.1"/>
    <property type="molecule type" value="Genomic_DNA"/>
</dbReference>
<accession>A8SA09</accession>
<dbReference type="SMART" id="SM00098">
    <property type="entry name" value="alkPPc"/>
    <property type="match status" value="1"/>
</dbReference>
<feature type="binding site" evidence="3">
    <location>
        <position position="382"/>
    </location>
    <ligand>
        <name>Zn(2+)</name>
        <dbReference type="ChEBI" id="CHEBI:29105"/>
        <label>2</label>
    </ligand>
</feature>
<keyword evidence="3" id="KW-0862">Zinc</keyword>
<dbReference type="Proteomes" id="UP000005945">
    <property type="component" value="Unassembled WGS sequence"/>
</dbReference>
<dbReference type="GO" id="GO:0046872">
    <property type="term" value="F:metal ion binding"/>
    <property type="evidence" value="ECO:0007669"/>
    <property type="project" value="UniProtKB-KW"/>
</dbReference>
<dbReference type="InterPro" id="IPR019546">
    <property type="entry name" value="TAT_signal_bac_arc"/>
</dbReference>
<protein>
    <submittedName>
        <fullName evidence="5">Alkaline phosphatase family protein</fullName>
    </submittedName>
</protein>
<dbReference type="InterPro" id="IPR001952">
    <property type="entry name" value="Alkaline_phosphatase"/>
</dbReference>
<feature type="binding site" evidence="3">
    <location>
        <position position="562"/>
    </location>
    <ligand>
        <name>Zn(2+)</name>
        <dbReference type="ChEBI" id="CHEBI:29105"/>
        <label>2</label>
    </ligand>
</feature>
<feature type="binding site" evidence="3">
    <location>
        <position position="255"/>
    </location>
    <ligand>
        <name>Mg(2+)</name>
        <dbReference type="ChEBI" id="CHEBI:18420"/>
    </ligand>
</feature>
<reference evidence="5 6" key="2">
    <citation type="submission" date="2007-09" db="EMBL/GenBank/DDBJ databases">
        <authorList>
            <person name="Fulton L."/>
            <person name="Clifton S."/>
            <person name="Fulton B."/>
            <person name="Xu J."/>
            <person name="Minx P."/>
            <person name="Pepin K.H."/>
            <person name="Johnson M."/>
            <person name="Thiruvilangam P."/>
            <person name="Bhonagiri V."/>
            <person name="Nash W.E."/>
            <person name="Mardis E.R."/>
            <person name="Wilson R.K."/>
        </authorList>
    </citation>
    <scope>NUCLEOTIDE SEQUENCE [LARGE SCALE GENOMIC DNA]</scope>
    <source>
        <strain evidence="5 6">M21/2</strain>
    </source>
</reference>
<dbReference type="SUPFAM" id="SSF53649">
    <property type="entry name" value="Alkaline phosphatase-like"/>
    <property type="match status" value="1"/>
</dbReference>
<dbReference type="InterPro" id="IPR006311">
    <property type="entry name" value="TAT_signal"/>
</dbReference>
<feature type="active site" description="Phosphoserine intermediate" evidence="2">
    <location>
        <position position="199"/>
    </location>
</feature>
<feature type="binding site" evidence="3">
    <location>
        <position position="377"/>
    </location>
    <ligand>
        <name>Mg(2+)</name>
        <dbReference type="ChEBI" id="CHEBI:18420"/>
    </ligand>
</feature>
<dbReference type="GO" id="GO:0004035">
    <property type="term" value="F:alkaline phosphatase activity"/>
    <property type="evidence" value="ECO:0007669"/>
    <property type="project" value="TreeGrafter"/>
</dbReference>
<keyword evidence="3" id="KW-0479">Metal-binding</keyword>
<comment type="cofactor">
    <cofactor evidence="3">
        <name>Zn(2+)</name>
        <dbReference type="ChEBI" id="CHEBI:29105"/>
    </cofactor>
    <text evidence="3">Binds 2 Zn(2+) ions.</text>
</comment>
<dbReference type="PROSITE" id="PS51318">
    <property type="entry name" value="TAT"/>
    <property type="match status" value="1"/>
</dbReference>
<keyword evidence="3" id="KW-0460">Magnesium</keyword>
<dbReference type="HOGENOM" id="CLU_008539_5_0_9"/>
<dbReference type="CDD" id="cd16012">
    <property type="entry name" value="ALP"/>
    <property type="match status" value="1"/>
</dbReference>
<comment type="caution">
    <text evidence="5">The sequence shown here is derived from an EMBL/GenBank/DDBJ whole genome shotgun (WGS) entry which is preliminary data.</text>
</comment>
<dbReference type="PANTHER" id="PTHR11596:SF5">
    <property type="entry name" value="ALKALINE PHOSPHATASE"/>
    <property type="match status" value="1"/>
</dbReference>
<comment type="similarity">
    <text evidence="4">Belongs to the alkaline phosphatase family.</text>
</comment>
<evidence type="ECO:0000256" key="4">
    <source>
        <dbReference type="RuleBase" id="RU003946"/>
    </source>
</evidence>
<feature type="binding site" evidence="3">
    <location>
        <position position="148"/>
    </location>
    <ligand>
        <name>Mg(2+)</name>
        <dbReference type="ChEBI" id="CHEBI:18420"/>
    </ligand>
</feature>
<reference evidence="5 6" key="1">
    <citation type="submission" date="2007-09" db="EMBL/GenBank/DDBJ databases">
        <title>Draft genome sequence of Faecalibacterium prausnitzii M21/2.</title>
        <authorList>
            <person name="Sudarsanam P."/>
            <person name="Ley R."/>
            <person name="Guruge J."/>
            <person name="Turnbaugh P.J."/>
            <person name="Mahowald M."/>
            <person name="Liep D."/>
            <person name="Gordon J."/>
        </authorList>
    </citation>
    <scope>NUCLEOTIDE SEQUENCE [LARGE SCALE GENOMIC DNA]</scope>
    <source>
        <strain evidence="5 6">M21/2</strain>
    </source>
</reference>
<evidence type="ECO:0000313" key="6">
    <source>
        <dbReference type="Proteomes" id="UP000005945"/>
    </source>
</evidence>
<dbReference type="Pfam" id="PF10518">
    <property type="entry name" value="TAT_signal"/>
    <property type="match status" value="1"/>
</dbReference>
<dbReference type="Gene3D" id="3.40.720.10">
    <property type="entry name" value="Alkaline Phosphatase, subunit A"/>
    <property type="match status" value="2"/>
</dbReference>
<feature type="binding site" evidence="3">
    <location>
        <position position="426"/>
    </location>
    <ligand>
        <name>Zn(2+)</name>
        <dbReference type="ChEBI" id="CHEBI:29105"/>
        <label>2</label>
    </ligand>
</feature>
<name>A8SA09_9FIRM</name>
<dbReference type="Pfam" id="PF00245">
    <property type="entry name" value="Alk_phosphatase"/>
    <property type="match status" value="2"/>
</dbReference>
<dbReference type="InterPro" id="IPR017850">
    <property type="entry name" value="Alkaline_phosphatase_core_sf"/>
</dbReference>
<organism evidence="5 6">
    <name type="scientific">Faecalibacterium prausnitzii M21/2</name>
    <dbReference type="NCBI Taxonomy" id="411485"/>
    <lineage>
        <taxon>Bacteria</taxon>
        <taxon>Bacillati</taxon>
        <taxon>Bacillota</taxon>
        <taxon>Clostridia</taxon>
        <taxon>Eubacteriales</taxon>
        <taxon>Oscillospiraceae</taxon>
        <taxon>Faecalibacterium</taxon>
    </lineage>
</organism>
<dbReference type="NCBIfam" id="TIGR01409">
    <property type="entry name" value="TAT_signal_seq"/>
    <property type="match status" value="1"/>
</dbReference>
<sequence>MKSPLLATLAGRFGAKSASAAGVTGRFYLFCPHFTPPLFRAPKVYLSVTRGWFRRCGRCATIQVFPQEIVEPPQAGLKKERISVMKNAKISRRSFLKAGAVASAVGMLSAAPVAVHAAEADASAAADEENGLLDVFKKPKYVFLFIGDGMGTAQIQSARFYKGTVDNNGAVTEADLSFTSFPQVGSVTTYDSTSFCPDSASTATSIATGHKTESGVINMCPWTRDVPYETIAEKLHAQKGYKVGVISTVNIDHATPAAFYAHQKTRKNYYQIGVELANSGFEYFAGGEFQKVNGDGAGPDNHTVAANAGYNVVTTQAGAAALTAGAGKTLIIAENLGDGKAMNYAMDAANGEWQLTDYVKKGIELLNNKKGFFLMTESGKIDWACHANDAAASIHDVLEMSNAVQAAVDFYNAHPNETLILVTADHETGGMAIGYKTTNYDTFLTNLAHQKMSYAKFDSTYVQGYIANKTPFETAMQDVKNVFGLTLPTDPAAASAGKLLLTDYEVENLRKAYERTLQVGSSSQSKMSQQDYELYGTYIPFSMAVCHTINHKSGMDHTTYAHTGAMVNVYAMGVGAEKFGGVYDNTEIYHKLAELTKVQ</sequence>
<gene>
    <name evidence="5" type="ORF">FAEPRAM212_01202</name>
</gene>
<evidence type="ECO:0000256" key="1">
    <source>
        <dbReference type="ARBA" id="ARBA00022553"/>
    </source>
</evidence>
<comment type="cofactor">
    <cofactor evidence="3">
        <name>Mg(2+)</name>
        <dbReference type="ChEBI" id="CHEBI:18420"/>
    </cofactor>
    <text evidence="3">Binds 1 Mg(2+) ion.</text>
</comment>
<feature type="binding site" evidence="3">
    <location>
        <position position="253"/>
    </location>
    <ligand>
        <name>Mg(2+)</name>
        <dbReference type="ChEBI" id="CHEBI:18420"/>
    </ligand>
</feature>
<feature type="binding site" evidence="3">
    <location>
        <position position="425"/>
    </location>
    <ligand>
        <name>Zn(2+)</name>
        <dbReference type="ChEBI" id="CHEBI:29105"/>
        <label>2</label>
    </ligand>
</feature>
<feature type="binding site" evidence="3">
    <location>
        <position position="148"/>
    </location>
    <ligand>
        <name>Zn(2+)</name>
        <dbReference type="ChEBI" id="CHEBI:29105"/>
        <label>2</label>
    </ligand>
</feature>